<dbReference type="InterPro" id="IPR045518">
    <property type="entry name" value="2EXR"/>
</dbReference>
<dbReference type="PANTHER" id="PTHR42085:SF2">
    <property type="entry name" value="F-BOX DOMAIN-CONTAINING PROTEIN"/>
    <property type="match status" value="1"/>
</dbReference>
<dbReference type="AlphaFoldDB" id="A0A6A7BK31"/>
<accession>A0A6A7BK31</accession>
<dbReference type="Proteomes" id="UP000799423">
    <property type="component" value="Unassembled WGS sequence"/>
</dbReference>
<dbReference type="OrthoDB" id="62952at2759"/>
<dbReference type="EMBL" id="MU006292">
    <property type="protein sequence ID" value="KAF2854468.1"/>
    <property type="molecule type" value="Genomic_DNA"/>
</dbReference>
<evidence type="ECO:0000313" key="2">
    <source>
        <dbReference type="EMBL" id="KAF2854468.1"/>
    </source>
</evidence>
<keyword evidence="3" id="KW-1185">Reference proteome</keyword>
<dbReference type="PANTHER" id="PTHR42085">
    <property type="entry name" value="F-BOX DOMAIN-CONTAINING PROTEIN"/>
    <property type="match status" value="1"/>
</dbReference>
<name>A0A6A7BK31_9PLEO</name>
<dbReference type="Pfam" id="PF20150">
    <property type="entry name" value="2EXR"/>
    <property type="match status" value="1"/>
</dbReference>
<reference evidence="2" key="1">
    <citation type="submission" date="2020-01" db="EMBL/GenBank/DDBJ databases">
        <authorList>
            <consortium name="DOE Joint Genome Institute"/>
            <person name="Haridas S."/>
            <person name="Albert R."/>
            <person name="Binder M."/>
            <person name="Bloem J."/>
            <person name="Labutti K."/>
            <person name="Salamov A."/>
            <person name="Andreopoulos B."/>
            <person name="Baker S.E."/>
            <person name="Barry K."/>
            <person name="Bills G."/>
            <person name="Bluhm B.H."/>
            <person name="Cannon C."/>
            <person name="Castanera R."/>
            <person name="Culley D.E."/>
            <person name="Daum C."/>
            <person name="Ezra D."/>
            <person name="Gonzalez J.B."/>
            <person name="Henrissat B."/>
            <person name="Kuo A."/>
            <person name="Liang C."/>
            <person name="Lipzen A."/>
            <person name="Lutzoni F."/>
            <person name="Magnuson J."/>
            <person name="Mondo S."/>
            <person name="Nolan M."/>
            <person name="Ohm R."/>
            <person name="Pangilinan J."/>
            <person name="Park H.-J."/>
            <person name="Ramirez L."/>
            <person name="Alfaro M."/>
            <person name="Sun H."/>
            <person name="Tritt A."/>
            <person name="Yoshinaga Y."/>
            <person name="Zwiers L.-H."/>
            <person name="Turgeon B.G."/>
            <person name="Goodwin S.B."/>
            <person name="Spatafora J.W."/>
            <person name="Crous P.W."/>
            <person name="Grigoriev I.V."/>
        </authorList>
    </citation>
    <scope>NUCLEOTIDE SEQUENCE</scope>
    <source>
        <strain evidence="2">IPT5</strain>
    </source>
</reference>
<protein>
    <recommendedName>
        <fullName evidence="1">2EXR domain-containing protein</fullName>
    </recommendedName>
</protein>
<gene>
    <name evidence="2" type="ORF">T440DRAFT_234319</name>
</gene>
<organism evidence="2 3">
    <name type="scientific">Plenodomus tracheiphilus IPT5</name>
    <dbReference type="NCBI Taxonomy" id="1408161"/>
    <lineage>
        <taxon>Eukaryota</taxon>
        <taxon>Fungi</taxon>
        <taxon>Dikarya</taxon>
        <taxon>Ascomycota</taxon>
        <taxon>Pezizomycotina</taxon>
        <taxon>Dothideomycetes</taxon>
        <taxon>Pleosporomycetidae</taxon>
        <taxon>Pleosporales</taxon>
        <taxon>Pleosporineae</taxon>
        <taxon>Leptosphaeriaceae</taxon>
        <taxon>Plenodomus</taxon>
    </lineage>
</organism>
<feature type="domain" description="2EXR" evidence="1">
    <location>
        <begin position="34"/>
        <end position="95"/>
    </location>
</feature>
<evidence type="ECO:0000313" key="3">
    <source>
        <dbReference type="Proteomes" id="UP000799423"/>
    </source>
</evidence>
<evidence type="ECO:0000259" key="1">
    <source>
        <dbReference type="Pfam" id="PF20150"/>
    </source>
</evidence>
<proteinExistence type="predicted"/>
<dbReference type="InterPro" id="IPR038883">
    <property type="entry name" value="AN11006-like"/>
</dbReference>
<sequence length="201" mass="22431">MGILKSLRKLTHKKKVVAPEPTTPPPQTDLGLNFLRLPGEIRNQIYEYAIYPNLTMVQINSTDDAAHLGSNVLSPSIFRASRQVRAEAISNLCANKTFQIFRIKTANVFFDVIGSAISEIKEILLEQNASEIVCTDASKASVAKFFAFMEQASALEFFQVSSLGRIPSLRAGEVHGDFLKRMGEVEARGVRVRQWFGRWGK</sequence>